<keyword evidence="4" id="KW-0574">Periplasm</keyword>
<dbReference type="GO" id="GO:0015846">
    <property type="term" value="P:polyamine transport"/>
    <property type="evidence" value="ECO:0007669"/>
    <property type="project" value="InterPro"/>
</dbReference>
<reference evidence="6 7" key="1">
    <citation type="submission" date="2020-02" db="EMBL/GenBank/DDBJ databases">
        <authorList>
            <person name="Kim Y.B."/>
            <person name="Roh S.W."/>
        </authorList>
    </citation>
    <scope>NUCLEOTIDE SEQUENCE [LARGE SCALE GENOMIC DNA]</scope>
    <source>
        <strain evidence="6 7">DSM 103574</strain>
    </source>
</reference>
<evidence type="ECO:0000313" key="7">
    <source>
        <dbReference type="Proteomes" id="UP000466848"/>
    </source>
</evidence>
<feature type="signal peptide" evidence="5">
    <location>
        <begin position="1"/>
        <end position="20"/>
    </location>
</feature>
<keyword evidence="2" id="KW-0813">Transport</keyword>
<evidence type="ECO:0000256" key="2">
    <source>
        <dbReference type="ARBA" id="ARBA00022448"/>
    </source>
</evidence>
<dbReference type="EMBL" id="CP048649">
    <property type="protein sequence ID" value="QIB69122.1"/>
    <property type="molecule type" value="Genomic_DNA"/>
</dbReference>
<dbReference type="PRINTS" id="PR00909">
    <property type="entry name" value="SPERMDNBNDNG"/>
</dbReference>
<dbReference type="GO" id="GO:0019808">
    <property type="term" value="F:polyamine binding"/>
    <property type="evidence" value="ECO:0007669"/>
    <property type="project" value="InterPro"/>
</dbReference>
<dbReference type="GO" id="GO:0042597">
    <property type="term" value="C:periplasmic space"/>
    <property type="evidence" value="ECO:0007669"/>
    <property type="project" value="UniProtKB-SubCell"/>
</dbReference>
<dbReference type="PROSITE" id="PS51257">
    <property type="entry name" value="PROKAR_LIPOPROTEIN"/>
    <property type="match status" value="1"/>
</dbReference>
<dbReference type="PANTHER" id="PTHR30222:SF17">
    <property type="entry name" value="SPERMIDINE_PUTRESCINE-BINDING PERIPLASMIC PROTEIN"/>
    <property type="match status" value="1"/>
</dbReference>
<evidence type="ECO:0000256" key="3">
    <source>
        <dbReference type="ARBA" id="ARBA00022729"/>
    </source>
</evidence>
<dbReference type="Pfam" id="PF13416">
    <property type="entry name" value="SBP_bac_8"/>
    <property type="match status" value="1"/>
</dbReference>
<organism evidence="6 7">
    <name type="scientific">Aminipila butyrica</name>
    <dbReference type="NCBI Taxonomy" id="433296"/>
    <lineage>
        <taxon>Bacteria</taxon>
        <taxon>Bacillati</taxon>
        <taxon>Bacillota</taxon>
        <taxon>Clostridia</taxon>
        <taxon>Peptostreptococcales</taxon>
        <taxon>Anaerovoracaceae</taxon>
        <taxon>Aminipila</taxon>
    </lineage>
</organism>
<dbReference type="AlphaFoldDB" id="A0A858BUR9"/>
<proteinExistence type="predicted"/>
<dbReference type="Gene3D" id="3.40.190.10">
    <property type="entry name" value="Periplasmic binding protein-like II"/>
    <property type="match status" value="2"/>
</dbReference>
<keyword evidence="3 5" id="KW-0732">Signal</keyword>
<evidence type="ECO:0000256" key="1">
    <source>
        <dbReference type="ARBA" id="ARBA00004418"/>
    </source>
</evidence>
<dbReference type="InterPro" id="IPR006059">
    <property type="entry name" value="SBP"/>
</dbReference>
<accession>A0A858BUR9</accession>
<dbReference type="InterPro" id="IPR001188">
    <property type="entry name" value="Sperm_putr-bd"/>
</dbReference>
<evidence type="ECO:0000256" key="4">
    <source>
        <dbReference type="ARBA" id="ARBA00022764"/>
    </source>
</evidence>
<comment type="subcellular location">
    <subcellularLocation>
        <location evidence="1">Periplasm</location>
    </subcellularLocation>
</comment>
<sequence length="359" mass="39915">MKCKKLLVGALALSMVLSMAACGSSSGEKDAKDGEKTKLYVVNWKDYGSDDADFIAAFEEEYNCEIVNTYMSSEEELLTKLRTSKEGDIDVCLPNCTILPAAINEGLLEQVDTSKLTNFDSMFERFKTQKECFKDDKMYAVPFVWGSTAIAYNTEVIKEAPKSMSALFDKAYAGKIAFRDDYNDAVMSAAIVLGQDPNNPSDLDAIKAKLIEQKALNKTYWKTGDEFSKLFAGKQIDLGLMWSGQAAAMKKDNQPISFVVPEDGAIGWVDNWAIPSGSQNKDLAYAFIDWMISKDFQYNWASKGGPAPVNQAAAEAIDPEYAASAGMDEASLNRLYFMEYRTDEVKNTWNELWTEVKAE</sequence>
<evidence type="ECO:0000313" key="6">
    <source>
        <dbReference type="EMBL" id="QIB69122.1"/>
    </source>
</evidence>
<evidence type="ECO:0000256" key="5">
    <source>
        <dbReference type="SAM" id="SignalP"/>
    </source>
</evidence>
<gene>
    <name evidence="6" type="ORF">Ami103574_07220</name>
</gene>
<dbReference type="PANTHER" id="PTHR30222">
    <property type="entry name" value="SPERMIDINE/PUTRESCINE-BINDING PERIPLASMIC PROTEIN"/>
    <property type="match status" value="1"/>
</dbReference>
<dbReference type="CDD" id="cd13588">
    <property type="entry name" value="PBP2_polyamine_1"/>
    <property type="match status" value="1"/>
</dbReference>
<keyword evidence="7" id="KW-1185">Reference proteome</keyword>
<dbReference type="SUPFAM" id="SSF53850">
    <property type="entry name" value="Periplasmic binding protein-like II"/>
    <property type="match status" value="1"/>
</dbReference>
<dbReference type="Proteomes" id="UP000466848">
    <property type="component" value="Chromosome"/>
</dbReference>
<protein>
    <submittedName>
        <fullName evidence="6">ABC transporter substrate-binding protein</fullName>
    </submittedName>
</protein>
<feature type="chain" id="PRO_5038972972" evidence="5">
    <location>
        <begin position="21"/>
        <end position="359"/>
    </location>
</feature>
<dbReference type="KEGG" id="abut:Ami103574_07220"/>
<name>A0A858BUR9_9FIRM</name>
<dbReference type="RefSeq" id="WP_163066092.1">
    <property type="nucleotide sequence ID" value="NZ_CP048649.1"/>
</dbReference>